<accession>A0A1H4BLQ7</accession>
<feature type="region of interest" description="Disordered" evidence="1">
    <location>
        <begin position="75"/>
        <end position="97"/>
    </location>
</feature>
<evidence type="ECO:0000256" key="1">
    <source>
        <dbReference type="SAM" id="MobiDB-lite"/>
    </source>
</evidence>
<keyword evidence="3" id="KW-1185">Reference proteome</keyword>
<evidence type="ECO:0000313" key="3">
    <source>
        <dbReference type="Proteomes" id="UP000199656"/>
    </source>
</evidence>
<dbReference type="AlphaFoldDB" id="A0A1H4BLQ7"/>
<name>A0A1H4BLQ7_9BACT</name>
<gene>
    <name evidence="2" type="ORF">SAMN05660909_02153</name>
</gene>
<reference evidence="3" key="1">
    <citation type="submission" date="2016-10" db="EMBL/GenBank/DDBJ databases">
        <authorList>
            <person name="Varghese N."/>
            <person name="Submissions S."/>
        </authorList>
    </citation>
    <scope>NUCLEOTIDE SEQUENCE [LARGE SCALE GENOMIC DNA]</scope>
    <source>
        <strain evidence="3">DSM 23920</strain>
    </source>
</reference>
<dbReference type="RefSeq" id="WP_089761439.1">
    <property type="nucleotide sequence ID" value="NZ_BKAT01000011.1"/>
</dbReference>
<proteinExistence type="predicted"/>
<evidence type="ECO:0000313" key="2">
    <source>
        <dbReference type="EMBL" id="SEA49093.1"/>
    </source>
</evidence>
<dbReference type="EMBL" id="FNRL01000008">
    <property type="protein sequence ID" value="SEA49093.1"/>
    <property type="molecule type" value="Genomic_DNA"/>
</dbReference>
<dbReference type="Proteomes" id="UP000199656">
    <property type="component" value="Unassembled WGS sequence"/>
</dbReference>
<dbReference type="OrthoDB" id="745147at2"/>
<protein>
    <submittedName>
        <fullName evidence="2">CARDB protein</fullName>
    </submittedName>
</protein>
<dbReference type="Gene3D" id="2.60.40.10">
    <property type="entry name" value="Immunoglobulins"/>
    <property type="match status" value="1"/>
</dbReference>
<organism evidence="2 3">
    <name type="scientific">Chitinophaga terrae</name>
    <name type="common">ex Kim and Jung 2007</name>
    <dbReference type="NCBI Taxonomy" id="408074"/>
    <lineage>
        <taxon>Bacteria</taxon>
        <taxon>Pseudomonadati</taxon>
        <taxon>Bacteroidota</taxon>
        <taxon>Chitinophagia</taxon>
        <taxon>Chitinophagales</taxon>
        <taxon>Chitinophagaceae</taxon>
        <taxon>Chitinophaga</taxon>
    </lineage>
</organism>
<sequence>MKRIFFFLLFIAGAMDSGAQIRKIDSIRLAKPVVNSNIKGKVIEPASQQTTTAPVTNIQMAPAKQTATGMIYTPASTSTQTAGQPAQPATTTNPTTTPAALPDIIITNVSFSPNTGNTYFVNYTLKNTGTAAVKKGLLSVQSYINGNASGGGATTTISTEANQLLNPGESISSKNTFSTAGIVVGNVYTFELCVNGMKTNIGMPSETWVGQQFSELNYSNNSMQSPFNIPPPPPAPADVAITVTSVTKSPADTSFVRIYYTLKNIGETPIPQTASLLIQSRVEDTDNDPSTFLETACCGQAIGGGALDAGEIPFAPGSVKELFWDARVAGGVNFSTLPKNVLYRFNIVITGNGFTDGNGDNNKSGYNYLLQ</sequence>
<dbReference type="STRING" id="408074.SAMN05660909_02153"/>
<dbReference type="InterPro" id="IPR013783">
    <property type="entry name" value="Ig-like_fold"/>
</dbReference>